<dbReference type="EMBL" id="CAADRA010005318">
    <property type="protein sequence ID" value="VFT88499.1"/>
    <property type="molecule type" value="Genomic_DNA"/>
</dbReference>
<feature type="domain" description="Flavodoxin-like fold" evidence="1">
    <location>
        <begin position="35"/>
        <end position="189"/>
    </location>
</feature>
<name>A0A485KU26_9STRA</name>
<evidence type="ECO:0000313" key="4">
    <source>
        <dbReference type="Proteomes" id="UP000332933"/>
    </source>
</evidence>
<evidence type="ECO:0000313" key="3">
    <source>
        <dbReference type="EMBL" id="VFT88499.1"/>
    </source>
</evidence>
<dbReference type="AlphaFoldDB" id="A0A485KU26"/>
<dbReference type="OrthoDB" id="26889at2759"/>
<proteinExistence type="predicted"/>
<dbReference type="InterPro" id="IPR029039">
    <property type="entry name" value="Flavoprotein-like_sf"/>
</dbReference>
<keyword evidence="4" id="KW-1185">Reference proteome</keyword>
<dbReference type="InterPro" id="IPR050104">
    <property type="entry name" value="FMN-dep_NADH:Q_OxRdtase_AzoR1"/>
</dbReference>
<dbReference type="EMBL" id="VJMH01005297">
    <property type="protein sequence ID" value="KAF0697670.1"/>
    <property type="molecule type" value="Genomic_DNA"/>
</dbReference>
<organism evidence="3 4">
    <name type="scientific">Aphanomyces stellatus</name>
    <dbReference type="NCBI Taxonomy" id="120398"/>
    <lineage>
        <taxon>Eukaryota</taxon>
        <taxon>Sar</taxon>
        <taxon>Stramenopiles</taxon>
        <taxon>Oomycota</taxon>
        <taxon>Saprolegniomycetes</taxon>
        <taxon>Saprolegniales</taxon>
        <taxon>Verrucalvaceae</taxon>
        <taxon>Aphanomyces</taxon>
    </lineage>
</organism>
<reference evidence="2" key="2">
    <citation type="submission" date="2019-06" db="EMBL/GenBank/DDBJ databases">
        <title>Genomics analysis of Aphanomyces spp. identifies a new class of oomycete effector associated with host adaptation.</title>
        <authorList>
            <person name="Gaulin E."/>
        </authorList>
    </citation>
    <scope>NUCLEOTIDE SEQUENCE</scope>
    <source>
        <strain evidence="2">CBS 578.67</strain>
    </source>
</reference>
<reference evidence="3 4" key="1">
    <citation type="submission" date="2019-03" db="EMBL/GenBank/DDBJ databases">
        <authorList>
            <person name="Gaulin E."/>
            <person name="Dumas B."/>
        </authorList>
    </citation>
    <scope>NUCLEOTIDE SEQUENCE [LARGE SCALE GENOMIC DNA]</scope>
    <source>
        <strain evidence="3">CBS 568.67</strain>
    </source>
</reference>
<accession>A0A485KU26</accession>
<protein>
    <submittedName>
        <fullName evidence="3">Aste57867_11641 protein</fullName>
    </submittedName>
</protein>
<dbReference type="PANTHER" id="PTHR43741:SF4">
    <property type="entry name" value="FMN-DEPENDENT NADH:QUINONE OXIDOREDUCTASE"/>
    <property type="match status" value="1"/>
</dbReference>
<sequence length="202" mass="22470">MGLLACLHMQTLRVNAARSKGIVVNSSERPTGHFRAIERDLWAPTLPKFDKVTMASSYRLLQGEGRPEDSVRVAPIRAMAQELLEADCVVISTPVWNHSVPYVVKQYMDCVVQPELTFSKATQEPFVQGKSFVLVTSAGGEIREEDTTFALVKSVFSSIGFNHGHVITLQGLKDPVKREAQTDAALFEAERIAQHIVEYNKK</sequence>
<evidence type="ECO:0000259" key="1">
    <source>
        <dbReference type="Pfam" id="PF02525"/>
    </source>
</evidence>
<dbReference type="Pfam" id="PF02525">
    <property type="entry name" value="Flavodoxin_2"/>
    <property type="match status" value="1"/>
</dbReference>
<dbReference type="SUPFAM" id="SSF52218">
    <property type="entry name" value="Flavoproteins"/>
    <property type="match status" value="1"/>
</dbReference>
<dbReference type="InterPro" id="IPR003680">
    <property type="entry name" value="Flavodoxin_fold"/>
</dbReference>
<gene>
    <name evidence="3" type="primary">Aste57867_11641</name>
    <name evidence="2" type="ORF">As57867_011598</name>
    <name evidence="3" type="ORF">ASTE57867_11641</name>
</gene>
<dbReference type="Gene3D" id="3.40.50.360">
    <property type="match status" value="1"/>
</dbReference>
<dbReference type="Proteomes" id="UP000332933">
    <property type="component" value="Unassembled WGS sequence"/>
</dbReference>
<dbReference type="PANTHER" id="PTHR43741">
    <property type="entry name" value="FMN-DEPENDENT NADH-AZOREDUCTASE 1"/>
    <property type="match status" value="1"/>
</dbReference>
<evidence type="ECO:0000313" key="2">
    <source>
        <dbReference type="EMBL" id="KAF0697670.1"/>
    </source>
</evidence>